<keyword evidence="4 5" id="KW-0472">Membrane</keyword>
<sequence length="225" mass="25362">MMQLLLRTLKTTIVGLIVFCSLIFIPAGTLTYWQGWTFVAVFSASTTMIGVYLALANPTLLERRVRAGPAAETRPVQKIIITVSFAFFCLMLIVSALDHRFGWSQVPTWLSVIGNALVALGLMIDLRVFRENSYGASTIEKMEGQKVITTGPYAIVRHPMYVGVLIMVLGTPLALGSWWGIILVIATIPILVLRILDEERMLRDELEGYEAYQRNVRYRLLPRLW</sequence>
<evidence type="ECO:0000256" key="5">
    <source>
        <dbReference type="SAM" id="Phobius"/>
    </source>
</evidence>
<dbReference type="Pfam" id="PF04191">
    <property type="entry name" value="PEMT"/>
    <property type="match status" value="1"/>
</dbReference>
<organism evidence="6 7">
    <name type="scientific">Rhizobium viscosum</name>
    <name type="common">Arthrobacter viscosus</name>
    <dbReference type="NCBI Taxonomy" id="1673"/>
    <lineage>
        <taxon>Bacteria</taxon>
        <taxon>Pseudomonadati</taxon>
        <taxon>Pseudomonadota</taxon>
        <taxon>Alphaproteobacteria</taxon>
        <taxon>Hyphomicrobiales</taxon>
        <taxon>Rhizobiaceae</taxon>
        <taxon>Rhizobium/Agrobacterium group</taxon>
        <taxon>Rhizobium</taxon>
    </lineage>
</organism>
<evidence type="ECO:0000256" key="1">
    <source>
        <dbReference type="ARBA" id="ARBA00004127"/>
    </source>
</evidence>
<feature type="transmembrane region" description="Helical" evidence="5">
    <location>
        <begin position="176"/>
        <end position="196"/>
    </location>
</feature>
<dbReference type="Gene3D" id="1.20.120.1630">
    <property type="match status" value="1"/>
</dbReference>
<comment type="subcellular location">
    <subcellularLocation>
        <location evidence="1">Endomembrane system</location>
        <topology evidence="1">Multi-pass membrane protein</topology>
    </subcellularLocation>
</comment>
<dbReference type="PANTHER" id="PTHR43847">
    <property type="entry name" value="BLL3993 PROTEIN"/>
    <property type="match status" value="1"/>
</dbReference>
<dbReference type="PANTHER" id="PTHR43847:SF1">
    <property type="entry name" value="BLL3993 PROTEIN"/>
    <property type="match status" value="1"/>
</dbReference>
<feature type="transmembrane region" description="Helical" evidence="5">
    <location>
        <begin position="36"/>
        <end position="55"/>
    </location>
</feature>
<keyword evidence="2 5" id="KW-0812">Transmembrane</keyword>
<dbReference type="InterPro" id="IPR052527">
    <property type="entry name" value="Metal_cation-efflux_comp"/>
</dbReference>
<dbReference type="InterPro" id="IPR007318">
    <property type="entry name" value="Phopholipid_MeTrfase"/>
</dbReference>
<comment type="caution">
    <text evidence="6">The sequence shown here is derived from an EMBL/GenBank/DDBJ whole genome shotgun (WGS) entry which is preliminary data.</text>
</comment>
<gene>
    <name evidence="6" type="ORF">H4W29_001448</name>
</gene>
<evidence type="ECO:0000256" key="3">
    <source>
        <dbReference type="ARBA" id="ARBA00022989"/>
    </source>
</evidence>
<evidence type="ECO:0000256" key="4">
    <source>
        <dbReference type="ARBA" id="ARBA00023136"/>
    </source>
</evidence>
<feature type="transmembrane region" description="Helical" evidence="5">
    <location>
        <begin position="150"/>
        <end position="170"/>
    </location>
</feature>
<evidence type="ECO:0000313" key="7">
    <source>
        <dbReference type="Proteomes" id="UP000620262"/>
    </source>
</evidence>
<evidence type="ECO:0000313" key="6">
    <source>
        <dbReference type="EMBL" id="MBE1504267.1"/>
    </source>
</evidence>
<feature type="transmembrane region" description="Helical" evidence="5">
    <location>
        <begin position="76"/>
        <end position="97"/>
    </location>
</feature>
<feature type="transmembrane region" description="Helical" evidence="5">
    <location>
        <begin position="12"/>
        <end position="30"/>
    </location>
</feature>
<accession>A0ABR9IM46</accession>
<name>A0ABR9IM46_RHIVS</name>
<dbReference type="RefSeq" id="WP_246517137.1">
    <property type="nucleotide sequence ID" value="NZ_BAAAVL010000001.1"/>
</dbReference>
<feature type="transmembrane region" description="Helical" evidence="5">
    <location>
        <begin position="109"/>
        <end position="129"/>
    </location>
</feature>
<protein>
    <submittedName>
        <fullName evidence="6">Protein-S-isoprenylcysteine O-methyltransferase Ste14</fullName>
    </submittedName>
</protein>
<dbReference type="EMBL" id="JADBEC010000001">
    <property type="protein sequence ID" value="MBE1504267.1"/>
    <property type="molecule type" value="Genomic_DNA"/>
</dbReference>
<proteinExistence type="predicted"/>
<keyword evidence="7" id="KW-1185">Reference proteome</keyword>
<evidence type="ECO:0000256" key="2">
    <source>
        <dbReference type="ARBA" id="ARBA00022692"/>
    </source>
</evidence>
<reference evidence="6 7" key="1">
    <citation type="submission" date="2020-10" db="EMBL/GenBank/DDBJ databases">
        <title>Sequencing the genomes of 1000 actinobacteria strains.</title>
        <authorList>
            <person name="Klenk H.-P."/>
        </authorList>
    </citation>
    <scope>NUCLEOTIDE SEQUENCE [LARGE SCALE GENOMIC DNA]</scope>
    <source>
        <strain evidence="6 7">DSM 7307</strain>
    </source>
</reference>
<dbReference type="Proteomes" id="UP000620262">
    <property type="component" value="Unassembled WGS sequence"/>
</dbReference>
<keyword evidence="3 5" id="KW-1133">Transmembrane helix</keyword>